<dbReference type="EMBL" id="SNXO01000009">
    <property type="protein sequence ID" value="TDP57935.1"/>
    <property type="molecule type" value="Genomic_DNA"/>
</dbReference>
<organism evidence="2 3">
    <name type="scientific">Aminicella lysinilytica</name>
    <dbReference type="NCBI Taxonomy" id="433323"/>
    <lineage>
        <taxon>Bacteria</taxon>
        <taxon>Bacillati</taxon>
        <taxon>Bacillota</taxon>
        <taxon>Clostridia</taxon>
        <taxon>Peptostreptococcales</taxon>
        <taxon>Anaerovoracaceae</taxon>
        <taxon>Aminicella</taxon>
    </lineage>
</organism>
<proteinExistence type="predicted"/>
<keyword evidence="3" id="KW-1185">Reference proteome</keyword>
<comment type="caution">
    <text evidence="2">The sequence shown here is derived from an EMBL/GenBank/DDBJ whole genome shotgun (WGS) entry which is preliminary data.</text>
</comment>
<feature type="transmembrane region" description="Helical" evidence="1">
    <location>
        <begin position="20"/>
        <end position="39"/>
    </location>
</feature>
<protein>
    <recommendedName>
        <fullName evidence="4">PH (Pleckstrin Homology) domain-containing protein</fullName>
    </recommendedName>
</protein>
<evidence type="ECO:0000313" key="2">
    <source>
        <dbReference type="EMBL" id="TDP57935.1"/>
    </source>
</evidence>
<evidence type="ECO:0000256" key="1">
    <source>
        <dbReference type="SAM" id="Phobius"/>
    </source>
</evidence>
<reference evidence="2 3" key="1">
    <citation type="submission" date="2019-03" db="EMBL/GenBank/DDBJ databases">
        <title>Genomic Encyclopedia of Type Strains, Phase IV (KMG-IV): sequencing the most valuable type-strain genomes for metagenomic binning, comparative biology and taxonomic classification.</title>
        <authorList>
            <person name="Goeker M."/>
        </authorList>
    </citation>
    <scope>NUCLEOTIDE SEQUENCE [LARGE SCALE GENOMIC DNA]</scope>
    <source>
        <strain evidence="2 3">DSM 28287</strain>
    </source>
</reference>
<evidence type="ECO:0008006" key="4">
    <source>
        <dbReference type="Google" id="ProtNLM"/>
    </source>
</evidence>
<keyword evidence="1" id="KW-1133">Transmembrane helix</keyword>
<dbReference type="AlphaFoldDB" id="A0A4R6Q783"/>
<evidence type="ECO:0000313" key="3">
    <source>
        <dbReference type="Proteomes" id="UP000295500"/>
    </source>
</evidence>
<name>A0A4R6Q783_9FIRM</name>
<dbReference type="Proteomes" id="UP000295500">
    <property type="component" value="Unassembled WGS sequence"/>
</dbReference>
<sequence>MAICHTRVLMREIRYFYTSLSKQLFLVSLIVFALSRIFLFTEIKVFHIGDYDQYYSTLSFLLLFTACLIVCAFFLIAYSFYYTDFTEHTLTYHNKMLGRHVDVDMDAVKFVHFTRNGIQLYYKKDEKPKLVIPFFRFGIVSKNGVDSFTKLLVYKKIEFVNDNKELPGYGFVFKVIRTVYALLCIFVTINALKYLLLVFMIMKEEAF</sequence>
<gene>
    <name evidence="2" type="ORF">EV211_10945</name>
</gene>
<accession>A0A4R6Q783</accession>
<feature type="transmembrane region" description="Helical" evidence="1">
    <location>
        <begin position="60"/>
        <end position="81"/>
    </location>
</feature>
<keyword evidence="1" id="KW-0812">Transmembrane</keyword>
<feature type="transmembrane region" description="Helical" evidence="1">
    <location>
        <begin position="179"/>
        <end position="202"/>
    </location>
</feature>
<keyword evidence="1" id="KW-0472">Membrane</keyword>